<proteinExistence type="inferred from homology"/>
<dbReference type="Gene3D" id="3.90.190.20">
    <property type="entry name" value="Mur ligase, C-terminal domain"/>
    <property type="match status" value="1"/>
</dbReference>
<dbReference type="PROSITE" id="PS01011">
    <property type="entry name" value="FOLYLPOLYGLU_SYNT_1"/>
    <property type="match status" value="1"/>
</dbReference>
<comment type="cofactor">
    <cofactor evidence="1">
        <name>Mg(2+)</name>
        <dbReference type="ChEBI" id="CHEBI:18420"/>
    </cofactor>
</comment>
<dbReference type="PANTHER" id="PTHR11136:SF0">
    <property type="entry name" value="DIHYDROFOLATE SYNTHETASE-RELATED"/>
    <property type="match status" value="1"/>
</dbReference>
<dbReference type="Gene3D" id="3.40.1190.10">
    <property type="entry name" value="Mur-like, catalytic domain"/>
    <property type="match status" value="1"/>
</dbReference>
<evidence type="ECO:0000256" key="6">
    <source>
        <dbReference type="ARBA" id="ARBA00022741"/>
    </source>
</evidence>
<dbReference type="GO" id="GO:0005737">
    <property type="term" value="C:cytoplasm"/>
    <property type="evidence" value="ECO:0007669"/>
    <property type="project" value="TreeGrafter"/>
</dbReference>
<gene>
    <name evidence="14" type="ORF">B9W14_21465</name>
</gene>
<feature type="domain" description="Mur ligase central" evidence="13">
    <location>
        <begin position="44"/>
        <end position="284"/>
    </location>
</feature>
<dbReference type="InterPro" id="IPR013221">
    <property type="entry name" value="Mur_ligase_cen"/>
</dbReference>
<evidence type="ECO:0000259" key="12">
    <source>
        <dbReference type="Pfam" id="PF02875"/>
    </source>
</evidence>
<feature type="domain" description="Mur ligase C-terminal" evidence="12">
    <location>
        <begin position="311"/>
        <end position="430"/>
    </location>
</feature>
<dbReference type="NCBIfam" id="TIGR01499">
    <property type="entry name" value="folC"/>
    <property type="match status" value="1"/>
</dbReference>
<dbReference type="KEGG" id="cdrk:B9W14_21465"/>
<evidence type="ECO:0000256" key="9">
    <source>
        <dbReference type="ARBA" id="ARBA00030592"/>
    </source>
</evidence>
<dbReference type="Pfam" id="PF02875">
    <property type="entry name" value="Mur_ligase_C"/>
    <property type="match status" value="1"/>
</dbReference>
<dbReference type="InterPro" id="IPR036565">
    <property type="entry name" value="Mur-like_cat_sf"/>
</dbReference>
<dbReference type="Proteomes" id="UP000244910">
    <property type="component" value="Chromosome"/>
</dbReference>
<dbReference type="PIRSF" id="PIRSF001563">
    <property type="entry name" value="Folylpolyglu_synth"/>
    <property type="match status" value="1"/>
</dbReference>
<keyword evidence="4 11" id="KW-0436">Ligase</keyword>
<dbReference type="InterPro" id="IPR001645">
    <property type="entry name" value="Folylpolyglutamate_synth"/>
</dbReference>
<keyword evidence="7 11" id="KW-0067">ATP-binding</keyword>
<evidence type="ECO:0000256" key="5">
    <source>
        <dbReference type="ARBA" id="ARBA00022723"/>
    </source>
</evidence>
<evidence type="ECO:0000259" key="13">
    <source>
        <dbReference type="Pfam" id="PF08245"/>
    </source>
</evidence>
<dbReference type="RefSeq" id="WP_032079461.1">
    <property type="nucleotide sequence ID" value="NZ_CP020953.1"/>
</dbReference>
<dbReference type="InterPro" id="IPR004101">
    <property type="entry name" value="Mur_ligase_C"/>
</dbReference>
<dbReference type="InterPro" id="IPR036615">
    <property type="entry name" value="Mur_ligase_C_dom_sf"/>
</dbReference>
<protein>
    <recommendedName>
        <fullName evidence="3">tetrahydrofolate synthase</fullName>
        <ecNumber evidence="3">6.3.2.17</ecNumber>
    </recommendedName>
    <alternativeName>
        <fullName evidence="9">Tetrahydrofolylpolyglutamate synthase</fullName>
    </alternativeName>
</protein>
<dbReference type="GO" id="GO:0004326">
    <property type="term" value="F:tetrahydrofolylpolyglutamate synthase activity"/>
    <property type="evidence" value="ECO:0007669"/>
    <property type="project" value="UniProtKB-EC"/>
</dbReference>
<evidence type="ECO:0000313" key="14">
    <source>
        <dbReference type="EMBL" id="AWI06951.1"/>
    </source>
</evidence>
<sequence length="447" mass="50100">MNYEDTMKYITNTAKFGSNLGLSRTEKILELLGNPHKKIKYIHVAGTNGKGSVTVMISKILMESGFKVGMYTSPYLEEFEERIQINGNNISKEALSSVVTEVSKAVDKVIELGYDHPTEFEIITCAMFYYFYKEKIDFGVIEVGLGGRLDSTNVVQPYTSQLGGGVLASVIVSISKDHMNILGDTLEKIAYEKAGIIKNSVPVIMYPQEKSVEEVIEGVCKEKESNLVKVPFNCVEHVESEKISSKSNKYVQKFIVKTSKNIYNIQLSLLGKHQMVNCATAIFAIEEIIKQGFNIEANSILNALKNVKWIGRLEVMKSKPLVIIDGAHNIDGITKLKENIEKYFSYKKMVLILGILADKEVEKMVSTITPMAEKIIAVTPDSYRAENAHELEKIIKKCNANCESKDNYEEAYKTALSYLEEEDILIISGSLYMIGGMRKIITKNNIE</sequence>
<evidence type="ECO:0000256" key="11">
    <source>
        <dbReference type="PIRNR" id="PIRNR001563"/>
    </source>
</evidence>
<comment type="catalytic activity">
    <reaction evidence="10">
        <text>(6S)-5,6,7,8-tetrahydrofolyl-(gamma-L-Glu)(n) + L-glutamate + ATP = (6S)-5,6,7,8-tetrahydrofolyl-(gamma-L-Glu)(n+1) + ADP + phosphate + H(+)</text>
        <dbReference type="Rhea" id="RHEA:10580"/>
        <dbReference type="Rhea" id="RHEA-COMP:14738"/>
        <dbReference type="Rhea" id="RHEA-COMP:14740"/>
        <dbReference type="ChEBI" id="CHEBI:15378"/>
        <dbReference type="ChEBI" id="CHEBI:29985"/>
        <dbReference type="ChEBI" id="CHEBI:30616"/>
        <dbReference type="ChEBI" id="CHEBI:43474"/>
        <dbReference type="ChEBI" id="CHEBI:141005"/>
        <dbReference type="ChEBI" id="CHEBI:456216"/>
        <dbReference type="EC" id="6.3.2.17"/>
    </reaction>
</comment>
<accession>A0A2U8DWV5</accession>
<dbReference type="AlphaFoldDB" id="A0A2U8DWV5"/>
<dbReference type="GO" id="GO:0005524">
    <property type="term" value="F:ATP binding"/>
    <property type="evidence" value="ECO:0007669"/>
    <property type="project" value="UniProtKB-KW"/>
</dbReference>
<keyword evidence="5" id="KW-0479">Metal-binding</keyword>
<keyword evidence="6 11" id="KW-0547">Nucleotide-binding</keyword>
<dbReference type="EMBL" id="CP020953">
    <property type="protein sequence ID" value="AWI06951.1"/>
    <property type="molecule type" value="Genomic_DNA"/>
</dbReference>
<dbReference type="PANTHER" id="PTHR11136">
    <property type="entry name" value="FOLYLPOLYGLUTAMATE SYNTHASE-RELATED"/>
    <property type="match status" value="1"/>
</dbReference>
<reference evidence="15" key="1">
    <citation type="submission" date="2017-04" db="EMBL/GenBank/DDBJ databases">
        <authorList>
            <person name="Song Y."/>
            <person name="Cho B.-K."/>
        </authorList>
    </citation>
    <scope>NUCLEOTIDE SEQUENCE [LARGE SCALE GENOMIC DNA]</scope>
    <source>
        <strain evidence="15">SL1</strain>
    </source>
</reference>
<evidence type="ECO:0000256" key="2">
    <source>
        <dbReference type="ARBA" id="ARBA00008276"/>
    </source>
</evidence>
<keyword evidence="15" id="KW-1185">Reference proteome</keyword>
<evidence type="ECO:0000256" key="7">
    <source>
        <dbReference type="ARBA" id="ARBA00022840"/>
    </source>
</evidence>
<organism evidence="14 15">
    <name type="scientific">Clostridium drakei</name>
    <dbReference type="NCBI Taxonomy" id="332101"/>
    <lineage>
        <taxon>Bacteria</taxon>
        <taxon>Bacillati</taxon>
        <taxon>Bacillota</taxon>
        <taxon>Clostridia</taxon>
        <taxon>Eubacteriales</taxon>
        <taxon>Clostridiaceae</taxon>
        <taxon>Clostridium</taxon>
    </lineage>
</organism>
<name>A0A2U8DWV5_9CLOT</name>
<dbReference type="PROSITE" id="PS01012">
    <property type="entry name" value="FOLYLPOLYGLU_SYNT_2"/>
    <property type="match status" value="1"/>
</dbReference>
<evidence type="ECO:0000256" key="1">
    <source>
        <dbReference type="ARBA" id="ARBA00001946"/>
    </source>
</evidence>
<evidence type="ECO:0000256" key="8">
    <source>
        <dbReference type="ARBA" id="ARBA00022842"/>
    </source>
</evidence>
<evidence type="ECO:0000256" key="3">
    <source>
        <dbReference type="ARBA" id="ARBA00013025"/>
    </source>
</evidence>
<dbReference type="SUPFAM" id="SSF53244">
    <property type="entry name" value="MurD-like peptide ligases, peptide-binding domain"/>
    <property type="match status" value="1"/>
</dbReference>
<dbReference type="InterPro" id="IPR018109">
    <property type="entry name" value="Folylpolyglutamate_synth_CS"/>
</dbReference>
<keyword evidence="8" id="KW-0460">Magnesium</keyword>
<comment type="similarity">
    <text evidence="2 11">Belongs to the folylpolyglutamate synthase family.</text>
</comment>
<evidence type="ECO:0000256" key="10">
    <source>
        <dbReference type="ARBA" id="ARBA00047493"/>
    </source>
</evidence>
<evidence type="ECO:0000313" key="15">
    <source>
        <dbReference type="Proteomes" id="UP000244910"/>
    </source>
</evidence>
<dbReference type="FunFam" id="3.40.1190.10:FF:000011">
    <property type="entry name" value="Folylpolyglutamate synthase/dihydrofolate synthase"/>
    <property type="match status" value="1"/>
</dbReference>
<dbReference type="OrthoDB" id="9809356at2"/>
<dbReference type="Pfam" id="PF08245">
    <property type="entry name" value="Mur_ligase_M"/>
    <property type="match status" value="1"/>
</dbReference>
<dbReference type="EC" id="6.3.2.17" evidence="3"/>
<dbReference type="GO" id="GO:0008841">
    <property type="term" value="F:dihydrofolate synthase activity"/>
    <property type="evidence" value="ECO:0007669"/>
    <property type="project" value="TreeGrafter"/>
</dbReference>
<dbReference type="GO" id="GO:0046872">
    <property type="term" value="F:metal ion binding"/>
    <property type="evidence" value="ECO:0007669"/>
    <property type="project" value="UniProtKB-KW"/>
</dbReference>
<evidence type="ECO:0000256" key="4">
    <source>
        <dbReference type="ARBA" id="ARBA00022598"/>
    </source>
</evidence>
<dbReference type="SUPFAM" id="SSF53623">
    <property type="entry name" value="MurD-like peptide ligases, catalytic domain"/>
    <property type="match status" value="1"/>
</dbReference>